<evidence type="ECO:0000256" key="4">
    <source>
        <dbReference type="ARBA" id="ARBA00022617"/>
    </source>
</evidence>
<dbReference type="GO" id="GO:0004497">
    <property type="term" value="F:monooxygenase activity"/>
    <property type="evidence" value="ECO:0007669"/>
    <property type="project" value="UniProtKB-KW"/>
</dbReference>
<keyword evidence="8" id="KW-0503">Monooxygenase</keyword>
<name>A0A8H3DIL1_9AGAM</name>
<comment type="similarity">
    <text evidence="3">Belongs to the cytochrome P450 family.</text>
</comment>
<dbReference type="PRINTS" id="PR00465">
    <property type="entry name" value="EP450IV"/>
</dbReference>
<evidence type="ECO:0000256" key="5">
    <source>
        <dbReference type="ARBA" id="ARBA00022723"/>
    </source>
</evidence>
<evidence type="ECO:0008006" key="12">
    <source>
        <dbReference type="Google" id="ProtNLM"/>
    </source>
</evidence>
<evidence type="ECO:0000256" key="3">
    <source>
        <dbReference type="ARBA" id="ARBA00010617"/>
    </source>
</evidence>
<dbReference type="InterPro" id="IPR050121">
    <property type="entry name" value="Cytochrome_P450_monoxygenase"/>
</dbReference>
<accession>A0A8H3DIL1</accession>
<evidence type="ECO:0000313" key="11">
    <source>
        <dbReference type="Proteomes" id="UP000663843"/>
    </source>
</evidence>
<dbReference type="Pfam" id="PF00067">
    <property type="entry name" value="p450"/>
    <property type="match status" value="1"/>
</dbReference>
<gene>
    <name evidence="10" type="ORF">RDB_LOCUS167669</name>
</gene>
<evidence type="ECO:0000256" key="2">
    <source>
        <dbReference type="ARBA" id="ARBA00005179"/>
    </source>
</evidence>
<dbReference type="PRINTS" id="PR00385">
    <property type="entry name" value="P450"/>
</dbReference>
<evidence type="ECO:0000256" key="9">
    <source>
        <dbReference type="PIRSR" id="PIRSR602403-1"/>
    </source>
</evidence>
<dbReference type="GO" id="GO:0016705">
    <property type="term" value="F:oxidoreductase activity, acting on paired donors, with incorporation or reduction of molecular oxygen"/>
    <property type="evidence" value="ECO:0007669"/>
    <property type="project" value="InterPro"/>
</dbReference>
<dbReference type="GO" id="GO:0005506">
    <property type="term" value="F:iron ion binding"/>
    <property type="evidence" value="ECO:0007669"/>
    <property type="project" value="InterPro"/>
</dbReference>
<keyword evidence="4 9" id="KW-0349">Heme</keyword>
<dbReference type="InterPro" id="IPR001128">
    <property type="entry name" value="Cyt_P450"/>
</dbReference>
<keyword evidence="5 9" id="KW-0479">Metal-binding</keyword>
<keyword evidence="6" id="KW-0560">Oxidoreductase</keyword>
<keyword evidence="7 9" id="KW-0408">Iron</keyword>
<organism evidence="10 11">
    <name type="scientific">Rhizoctonia solani</name>
    <dbReference type="NCBI Taxonomy" id="456999"/>
    <lineage>
        <taxon>Eukaryota</taxon>
        <taxon>Fungi</taxon>
        <taxon>Dikarya</taxon>
        <taxon>Basidiomycota</taxon>
        <taxon>Agaricomycotina</taxon>
        <taxon>Agaricomycetes</taxon>
        <taxon>Cantharellales</taxon>
        <taxon>Ceratobasidiaceae</taxon>
        <taxon>Rhizoctonia</taxon>
    </lineage>
</organism>
<dbReference type="EMBL" id="CAJMWT010007106">
    <property type="protein sequence ID" value="CAE6522762.1"/>
    <property type="molecule type" value="Genomic_DNA"/>
</dbReference>
<dbReference type="SUPFAM" id="SSF48264">
    <property type="entry name" value="Cytochrome P450"/>
    <property type="match status" value="1"/>
</dbReference>
<comment type="pathway">
    <text evidence="2">Secondary metabolite biosynthesis.</text>
</comment>
<protein>
    <recommendedName>
        <fullName evidence="12">Cytochrome P450 family protein</fullName>
    </recommendedName>
</protein>
<evidence type="ECO:0000256" key="7">
    <source>
        <dbReference type="ARBA" id="ARBA00023004"/>
    </source>
</evidence>
<dbReference type="PANTHER" id="PTHR24305">
    <property type="entry name" value="CYTOCHROME P450"/>
    <property type="match status" value="1"/>
</dbReference>
<evidence type="ECO:0000313" key="10">
    <source>
        <dbReference type="EMBL" id="CAE6522762.1"/>
    </source>
</evidence>
<evidence type="ECO:0000256" key="1">
    <source>
        <dbReference type="ARBA" id="ARBA00001971"/>
    </source>
</evidence>
<feature type="binding site" description="axial binding residue" evidence="9">
    <location>
        <position position="550"/>
    </location>
    <ligand>
        <name>heme</name>
        <dbReference type="ChEBI" id="CHEBI:30413"/>
    </ligand>
    <ligandPart>
        <name>Fe</name>
        <dbReference type="ChEBI" id="CHEBI:18248"/>
    </ligandPart>
</feature>
<proteinExistence type="inferred from homology"/>
<dbReference type="GO" id="GO:0020037">
    <property type="term" value="F:heme binding"/>
    <property type="evidence" value="ECO:0007669"/>
    <property type="project" value="InterPro"/>
</dbReference>
<evidence type="ECO:0000256" key="8">
    <source>
        <dbReference type="ARBA" id="ARBA00023033"/>
    </source>
</evidence>
<evidence type="ECO:0000256" key="6">
    <source>
        <dbReference type="ARBA" id="ARBA00023002"/>
    </source>
</evidence>
<dbReference type="Gene3D" id="1.10.630.10">
    <property type="entry name" value="Cytochrome P450"/>
    <property type="match status" value="1"/>
</dbReference>
<dbReference type="InterPro" id="IPR036396">
    <property type="entry name" value="Cyt_P450_sf"/>
</dbReference>
<comment type="cofactor">
    <cofactor evidence="1 9">
        <name>heme</name>
        <dbReference type="ChEBI" id="CHEBI:30413"/>
    </cofactor>
</comment>
<dbReference type="PANTHER" id="PTHR24305:SF166">
    <property type="entry name" value="CYTOCHROME P450 12A4, MITOCHONDRIAL-RELATED"/>
    <property type="match status" value="1"/>
</dbReference>
<dbReference type="InterPro" id="IPR002403">
    <property type="entry name" value="Cyt_P450_E_grp-IV"/>
</dbReference>
<comment type="caution">
    <text evidence="10">The sequence shown here is derived from an EMBL/GenBank/DDBJ whole genome shotgun (WGS) entry which is preliminary data.</text>
</comment>
<dbReference type="AlphaFoldDB" id="A0A8H3DIL1"/>
<dbReference type="Proteomes" id="UP000663843">
    <property type="component" value="Unassembled WGS sequence"/>
</dbReference>
<reference evidence="10" key="1">
    <citation type="submission" date="2021-01" db="EMBL/GenBank/DDBJ databases">
        <authorList>
            <person name="Kaushik A."/>
        </authorList>
    </citation>
    <scope>NUCLEOTIDE SEQUENCE</scope>
    <source>
        <strain evidence="10">AG2-2IIIB</strain>
    </source>
</reference>
<sequence>MILVFLYPRSSLSIGTYELGWMYKRHFHLEPTNPTSIVLEMSPISLPVSVPVAAPWLAFSGLVLLSIHWLRRSAVLVKLPGPSDGNWLYGHFMKLMGAKGIEYQEELFSKYGTTTCLKGPLGSDMIFTIDPAIIHSVQIKDKDKFERAQGPTIMIRTVLGGGLAGLLPDEHRIQRKLLNPVFNMKFLREHANFYGDRQGGMEYRKRSIDFGLTCALHRCQATNAINKDLTASKGSKEVNIFPWATAAALDLIGEAGLGYSFNSFSGERNEYSAAIKGVTHAFSIIGPFASALPYVHQLGTPAFRQRVMDLIPSGTLQHLRSVINIQNRQAEEVLRAREAALSAGNDLSTEAGRGKDIMTLLMKANEKAGSESYIDRETMIGHMNVFIFAGHETTSTAVSRVLEVLAHRPDVQIRLREELREYFEANPNETHHDGLLELPYLDAIVKEVLRLYPPVPIISRVCTEDTVLPLDFPVDTPSGKVTSIPIKKGVHVTMSNVCFNRNKAIWGEQADEFLPERWIGRKIDEVTQPGSRLPGVYSPMMTFGSGSYACIGFKFAIMELKVMLAELIPNFKFEPSQLATTWVNQGNQFPYLTTELTNSDKFPKLVLKVTKL</sequence>